<evidence type="ECO:0000256" key="4">
    <source>
        <dbReference type="ARBA" id="ARBA00020071"/>
    </source>
</evidence>
<keyword evidence="5" id="KW-0732">Signal</keyword>
<comment type="caution">
    <text evidence="8">The sequence shown here is derived from an EMBL/GenBank/DDBJ whole genome shotgun (WGS) entry which is preliminary data.</text>
</comment>
<dbReference type="RefSeq" id="WP_184224356.1">
    <property type="nucleotide sequence ID" value="NZ_JACIIU010000020.1"/>
</dbReference>
<evidence type="ECO:0000256" key="1">
    <source>
        <dbReference type="ARBA" id="ARBA00003236"/>
    </source>
</evidence>
<dbReference type="InterPro" id="IPR002509">
    <property type="entry name" value="NODB_dom"/>
</dbReference>
<evidence type="ECO:0000256" key="3">
    <source>
        <dbReference type="ARBA" id="ARBA00010973"/>
    </source>
</evidence>
<dbReference type="GO" id="GO:0016810">
    <property type="term" value="F:hydrolase activity, acting on carbon-nitrogen (but not peptide) bonds"/>
    <property type="evidence" value="ECO:0007669"/>
    <property type="project" value="InterPro"/>
</dbReference>
<reference evidence="8 9" key="1">
    <citation type="submission" date="2020-08" db="EMBL/GenBank/DDBJ databases">
        <title>Genomic Encyclopedia of Type Strains, Phase IV (KMG-IV): sequencing the most valuable type-strain genomes for metagenomic binning, comparative biology and taxonomic classification.</title>
        <authorList>
            <person name="Goeker M."/>
        </authorList>
    </citation>
    <scope>NUCLEOTIDE SEQUENCE [LARGE SCALE GENOMIC DNA]</scope>
    <source>
        <strain evidence="8 9">DSM 22336</strain>
    </source>
</reference>
<dbReference type="InterPro" id="IPR011330">
    <property type="entry name" value="Glyco_hydro/deAcase_b/a-brl"/>
</dbReference>
<evidence type="ECO:0000313" key="8">
    <source>
        <dbReference type="EMBL" id="MBB6262259.1"/>
    </source>
</evidence>
<feature type="domain" description="NodB homology" evidence="7">
    <location>
        <begin position="61"/>
        <end position="232"/>
    </location>
</feature>
<dbReference type="SUPFAM" id="SSF88713">
    <property type="entry name" value="Glycoside hydrolase/deacetylase"/>
    <property type="match status" value="1"/>
</dbReference>
<name>A0A841M3B3_9HYPH</name>
<comment type="similarity">
    <text evidence="3">Belongs to the polysaccharide deacetylase family.</text>
</comment>
<proteinExistence type="inferred from homology"/>
<evidence type="ECO:0000256" key="5">
    <source>
        <dbReference type="ARBA" id="ARBA00022729"/>
    </source>
</evidence>
<dbReference type="GO" id="GO:0005975">
    <property type="term" value="P:carbohydrate metabolic process"/>
    <property type="evidence" value="ECO:0007669"/>
    <property type="project" value="InterPro"/>
</dbReference>
<dbReference type="Gene3D" id="3.20.20.370">
    <property type="entry name" value="Glycoside hydrolase/deacetylase"/>
    <property type="match status" value="1"/>
</dbReference>
<comment type="subcellular location">
    <subcellularLocation>
        <location evidence="2">Secreted</location>
    </subcellularLocation>
</comment>
<dbReference type="EMBL" id="JACIIU010000020">
    <property type="protein sequence ID" value="MBB6262259.1"/>
    <property type="molecule type" value="Genomic_DNA"/>
</dbReference>
<dbReference type="InterPro" id="IPR051398">
    <property type="entry name" value="Polysacch_Deacetylase"/>
</dbReference>
<sequence length="232" mass="26282">MALPILVYHHIASVEDHTPFRSLFVHPKRFKDQMKWLKRLGYKGLSMRDAIPYMTGKQTGKVVVITFDDGFVNVLENAAPVLAEYGFTATNYFVAGQIGGGNVWDRSIGIPNTACMSKSQMREWMSLGHEVGAHTLDHVNLNETSDEEAFRQISGSKISLENLLGLEVPHFCYPYGANKPIHREMVRKAGFRNAVTTVPGRSKPGDDPFGLPRIYIRRNHSIPEFLYRVKYR</sequence>
<dbReference type="AlphaFoldDB" id="A0A841M3B3"/>
<accession>A0A841M3B3</accession>
<protein>
    <recommendedName>
        <fullName evidence="4">Chitooligosaccharide deacetylase</fullName>
    </recommendedName>
    <alternativeName>
        <fullName evidence="6">Nodulation protein B</fullName>
    </alternativeName>
</protein>
<evidence type="ECO:0000256" key="6">
    <source>
        <dbReference type="ARBA" id="ARBA00032976"/>
    </source>
</evidence>
<gene>
    <name evidence="8" type="ORF">FHS77_002831</name>
</gene>
<organism evidence="8 9">
    <name type="scientific">Paenochrobactrum gallinarii</name>
    <dbReference type="NCBI Taxonomy" id="643673"/>
    <lineage>
        <taxon>Bacteria</taxon>
        <taxon>Pseudomonadati</taxon>
        <taxon>Pseudomonadota</taxon>
        <taxon>Alphaproteobacteria</taxon>
        <taxon>Hyphomicrobiales</taxon>
        <taxon>Brucellaceae</taxon>
        <taxon>Paenochrobactrum</taxon>
    </lineage>
</organism>
<evidence type="ECO:0000259" key="7">
    <source>
        <dbReference type="PROSITE" id="PS51677"/>
    </source>
</evidence>
<dbReference type="Proteomes" id="UP000555393">
    <property type="component" value="Unassembled WGS sequence"/>
</dbReference>
<evidence type="ECO:0000313" key="9">
    <source>
        <dbReference type="Proteomes" id="UP000555393"/>
    </source>
</evidence>
<dbReference type="PROSITE" id="PS51677">
    <property type="entry name" value="NODB"/>
    <property type="match status" value="1"/>
</dbReference>
<keyword evidence="9" id="KW-1185">Reference proteome</keyword>
<evidence type="ECO:0000256" key="2">
    <source>
        <dbReference type="ARBA" id="ARBA00004613"/>
    </source>
</evidence>
<dbReference type="GO" id="GO:0005576">
    <property type="term" value="C:extracellular region"/>
    <property type="evidence" value="ECO:0007669"/>
    <property type="project" value="UniProtKB-SubCell"/>
</dbReference>
<dbReference type="PANTHER" id="PTHR34216">
    <property type="match status" value="1"/>
</dbReference>
<comment type="function">
    <text evidence="1">Is involved in generating a small heat-stable compound (Nod), an acylated oligomer of N-acetylglucosamine, that stimulates mitosis in various plant protoplasts.</text>
</comment>
<dbReference type="Pfam" id="PF01522">
    <property type="entry name" value="Polysacc_deac_1"/>
    <property type="match status" value="1"/>
</dbReference>
<dbReference type="PANTHER" id="PTHR34216:SF3">
    <property type="entry name" value="POLY-BETA-1,6-N-ACETYL-D-GLUCOSAMINE N-DEACETYLASE"/>
    <property type="match status" value="1"/>
</dbReference>
<dbReference type="CDD" id="cd10918">
    <property type="entry name" value="CE4_NodB_like_5s_6s"/>
    <property type="match status" value="1"/>
</dbReference>